<dbReference type="PROSITE" id="PS50102">
    <property type="entry name" value="RRM"/>
    <property type="match status" value="3"/>
</dbReference>
<sequence>MNGHHAPPPPPQVSGAPPHNHHHQVAGGPPPPPPYYQQPPPSYYQAGPPHAPPPAMWGQPQQQMLPQYAPPPPQQQQQYAPPPNQYAPPPQQYAPPPPQYGAHVAGGGDEIRSLWIGDLQYWMDEAYLYNAFAPMGQQLTSVKVIRNKQTGHSEGYGFIEFQSRAAAEYALTSFNGRMMLNVDQLFKLNWASCGAGERRTDDGSDHTIFVGDISADVTDSMLQEIFKANYPSVRGAKVVTDRITGRSKGYGFVRFGDENEQIRAMTEMNGTMLSTRPMRLGPAANKKNMGTQQTYSTNVYQSSQGNSENDPNNTTIFVGGLDSNVDEDHLKQVFTPYGEIGYVKIPVGKRCGFVQFTSRLIKSSGFLC</sequence>
<dbReference type="PANTHER" id="PTHR47640:SF14">
    <property type="entry name" value="OS07G0516900 PROTEIN"/>
    <property type="match status" value="1"/>
</dbReference>
<dbReference type="FunFam" id="3.30.70.330:FF:000144">
    <property type="entry name" value="Polyadenylate-binding protein RBP47B"/>
    <property type="match status" value="1"/>
</dbReference>
<feature type="domain" description="RRM" evidence="12">
    <location>
        <begin position="112"/>
        <end position="193"/>
    </location>
</feature>
<evidence type="ECO:0000256" key="10">
    <source>
        <dbReference type="PROSITE-ProRule" id="PRU00176"/>
    </source>
</evidence>
<dbReference type="FunFam" id="3.30.70.330:FF:000103">
    <property type="entry name" value="Polyadenylate-binding protein RBP47B"/>
    <property type="match status" value="1"/>
</dbReference>
<keyword evidence="4" id="KW-0677">Repeat</keyword>
<dbReference type="OrthoDB" id="446113at2759"/>
<dbReference type="SMART" id="SM00360">
    <property type="entry name" value="RRM"/>
    <property type="match status" value="3"/>
</dbReference>
<dbReference type="CDD" id="cd12345">
    <property type="entry name" value="RRM2_SECp43_like"/>
    <property type="match status" value="1"/>
</dbReference>
<keyword evidence="6" id="KW-0539">Nucleus</keyword>
<keyword evidence="14" id="KW-1185">Reference proteome</keyword>
<evidence type="ECO:0000256" key="2">
    <source>
        <dbReference type="ARBA" id="ARBA00004463"/>
    </source>
</evidence>
<protein>
    <recommendedName>
        <fullName evidence="12">RRM domain-containing protein</fullName>
    </recommendedName>
</protein>
<name>A0A8J5T966_ZIZPA</name>
<evidence type="ECO:0000256" key="7">
    <source>
        <dbReference type="ARBA" id="ARBA00057395"/>
    </source>
</evidence>
<dbReference type="InterPro" id="IPR050825">
    <property type="entry name" value="RBM42_RBP45_47-like"/>
</dbReference>
<organism evidence="13 14">
    <name type="scientific">Zizania palustris</name>
    <name type="common">Northern wild rice</name>
    <dbReference type="NCBI Taxonomy" id="103762"/>
    <lineage>
        <taxon>Eukaryota</taxon>
        <taxon>Viridiplantae</taxon>
        <taxon>Streptophyta</taxon>
        <taxon>Embryophyta</taxon>
        <taxon>Tracheophyta</taxon>
        <taxon>Spermatophyta</taxon>
        <taxon>Magnoliopsida</taxon>
        <taxon>Liliopsida</taxon>
        <taxon>Poales</taxon>
        <taxon>Poaceae</taxon>
        <taxon>BOP clade</taxon>
        <taxon>Oryzoideae</taxon>
        <taxon>Oryzeae</taxon>
        <taxon>Zizaniinae</taxon>
        <taxon>Zizania</taxon>
    </lineage>
</organism>
<reference evidence="13" key="2">
    <citation type="submission" date="2021-02" db="EMBL/GenBank/DDBJ databases">
        <authorList>
            <person name="Kimball J.A."/>
            <person name="Haas M.W."/>
            <person name="Macchietto M."/>
            <person name="Kono T."/>
            <person name="Duquette J."/>
            <person name="Shao M."/>
        </authorList>
    </citation>
    <scope>NUCLEOTIDE SEQUENCE</scope>
    <source>
        <tissue evidence="13">Fresh leaf tissue</tissue>
    </source>
</reference>
<keyword evidence="5 10" id="KW-0694">RNA-binding</keyword>
<keyword evidence="3" id="KW-0507">mRNA processing</keyword>
<feature type="domain" description="RRM" evidence="12">
    <location>
        <begin position="314"/>
        <end position="358"/>
    </location>
</feature>
<evidence type="ECO:0000256" key="4">
    <source>
        <dbReference type="ARBA" id="ARBA00022737"/>
    </source>
</evidence>
<evidence type="ECO:0000256" key="8">
    <source>
        <dbReference type="ARBA" id="ARBA00061069"/>
    </source>
</evidence>
<evidence type="ECO:0000256" key="3">
    <source>
        <dbReference type="ARBA" id="ARBA00022664"/>
    </source>
</evidence>
<reference evidence="13" key="1">
    <citation type="journal article" date="2021" name="bioRxiv">
        <title>Whole Genome Assembly and Annotation of Northern Wild Rice, Zizania palustris L., Supports a Whole Genome Duplication in the Zizania Genus.</title>
        <authorList>
            <person name="Haas M."/>
            <person name="Kono T."/>
            <person name="Macchietto M."/>
            <person name="Millas R."/>
            <person name="McGilp L."/>
            <person name="Shao M."/>
            <person name="Duquette J."/>
            <person name="Hirsch C.N."/>
            <person name="Kimball J."/>
        </authorList>
    </citation>
    <scope>NUCLEOTIDE SEQUENCE</scope>
    <source>
        <tissue evidence="13">Fresh leaf tissue</tissue>
    </source>
</reference>
<comment type="similarity">
    <text evidence="8">Belongs to the polyadenylate-binding RBP47 family.</text>
</comment>
<evidence type="ECO:0000256" key="1">
    <source>
        <dbReference type="ARBA" id="ARBA00004123"/>
    </source>
</evidence>
<accession>A0A8J5T966</accession>
<comment type="subcellular location">
    <subcellularLocation>
        <location evidence="2">Cytoplasmic granule</location>
    </subcellularLocation>
    <subcellularLocation>
        <location evidence="1">Nucleus</location>
    </subcellularLocation>
</comment>
<feature type="region of interest" description="Disordered" evidence="11">
    <location>
        <begin position="1"/>
        <end position="105"/>
    </location>
</feature>
<feature type="compositionally biased region" description="Pro residues" evidence="11">
    <location>
        <begin position="28"/>
        <end position="42"/>
    </location>
</feature>
<dbReference type="InterPro" id="IPR000504">
    <property type="entry name" value="RRM_dom"/>
</dbReference>
<dbReference type="PANTHER" id="PTHR47640">
    <property type="entry name" value="TRNA SELENOCYSTEINE 1-ASSOCIATED PROTEIN 1-RELATED-RELATED"/>
    <property type="match status" value="1"/>
</dbReference>
<comment type="subunit">
    <text evidence="9">Interacts with the poly(A) tail of mRNA in nucleus.</text>
</comment>
<evidence type="ECO:0000259" key="12">
    <source>
        <dbReference type="PROSITE" id="PS50102"/>
    </source>
</evidence>
<dbReference type="EMBL" id="JAAALK010000282">
    <property type="protein sequence ID" value="KAG8080362.1"/>
    <property type="molecule type" value="Genomic_DNA"/>
</dbReference>
<dbReference type="GO" id="GO:0003729">
    <property type="term" value="F:mRNA binding"/>
    <property type="evidence" value="ECO:0007669"/>
    <property type="project" value="InterPro"/>
</dbReference>
<evidence type="ECO:0000256" key="6">
    <source>
        <dbReference type="ARBA" id="ARBA00023242"/>
    </source>
</evidence>
<dbReference type="Proteomes" id="UP000729402">
    <property type="component" value="Unassembled WGS sequence"/>
</dbReference>
<evidence type="ECO:0000256" key="9">
    <source>
        <dbReference type="ARBA" id="ARBA00063471"/>
    </source>
</evidence>
<dbReference type="CDD" id="cd12344">
    <property type="entry name" value="RRM1_SECp43_like"/>
    <property type="match status" value="1"/>
</dbReference>
<evidence type="ECO:0000256" key="11">
    <source>
        <dbReference type="SAM" id="MobiDB-lite"/>
    </source>
</evidence>
<feature type="compositionally biased region" description="Pro residues" evidence="11">
    <location>
        <begin position="1"/>
        <end position="12"/>
    </location>
</feature>
<comment type="caution">
    <text evidence="13">The sequence shown here is derived from an EMBL/GenBank/DDBJ whole genome shotgun (WGS) entry which is preliminary data.</text>
</comment>
<evidence type="ECO:0000313" key="13">
    <source>
        <dbReference type="EMBL" id="KAG8080362.1"/>
    </source>
</evidence>
<proteinExistence type="inferred from homology"/>
<evidence type="ECO:0000256" key="5">
    <source>
        <dbReference type="ARBA" id="ARBA00022884"/>
    </source>
</evidence>
<dbReference type="GO" id="GO:0005829">
    <property type="term" value="C:cytosol"/>
    <property type="evidence" value="ECO:0007669"/>
    <property type="project" value="TreeGrafter"/>
</dbReference>
<feature type="compositionally biased region" description="Pro residues" evidence="11">
    <location>
        <begin position="68"/>
        <end position="99"/>
    </location>
</feature>
<feature type="domain" description="RRM" evidence="12">
    <location>
        <begin position="206"/>
        <end position="285"/>
    </location>
</feature>
<dbReference type="AlphaFoldDB" id="A0A8J5T966"/>
<dbReference type="GO" id="GO:0006397">
    <property type="term" value="P:mRNA processing"/>
    <property type="evidence" value="ECO:0007669"/>
    <property type="project" value="UniProtKB-KW"/>
</dbReference>
<comment type="function">
    <text evidence="7">Heterogeneous nuclear ribonucleoprotein (hnRNP)-protein binding the poly(A) tail of mRNA and probably involved in some steps of pre-mRNA maturation.</text>
</comment>
<dbReference type="Pfam" id="PF00076">
    <property type="entry name" value="RRM_1"/>
    <property type="match status" value="3"/>
</dbReference>
<evidence type="ECO:0000313" key="14">
    <source>
        <dbReference type="Proteomes" id="UP000729402"/>
    </source>
</evidence>
<gene>
    <name evidence="13" type="ORF">GUJ93_ZPchr0007g3385</name>
</gene>
<dbReference type="GO" id="GO:0005634">
    <property type="term" value="C:nucleus"/>
    <property type="evidence" value="ECO:0007669"/>
    <property type="project" value="UniProtKB-SubCell"/>
</dbReference>